<keyword evidence="5" id="KW-1185">Reference proteome</keyword>
<comment type="caution">
    <text evidence="4">The sequence shown here is derived from an EMBL/GenBank/DDBJ whole genome shotgun (WGS) entry which is preliminary data.</text>
</comment>
<name>M5U512_9BACT</name>
<dbReference type="AlphaFoldDB" id="M5U512"/>
<accession>M5U512</accession>
<sequence length="186" mass="20540">MSVGADQYVQFSSKSTFELSDHPPENSESPEDAVSPDQAAAAEKYSPRDNPMETPTRAIRPHGIEEARKLATEAARVALENNGSDVLVLDISGQSAEFDFFVIATGTSRRQLHAISEQIDDALEKGMGDRRMGIEGYQESSWIVLDYGSLVVHLFDEDTREYYDLESLWADGISVPLEDLGLTPNE</sequence>
<evidence type="ECO:0000256" key="1">
    <source>
        <dbReference type="ARBA" id="ARBA00010574"/>
    </source>
</evidence>
<dbReference type="GO" id="GO:0090071">
    <property type="term" value="P:negative regulation of ribosome biogenesis"/>
    <property type="evidence" value="ECO:0007669"/>
    <property type="project" value="UniProtKB-UniRule"/>
</dbReference>
<dbReference type="Proteomes" id="UP000011885">
    <property type="component" value="Unassembled WGS sequence"/>
</dbReference>
<proteinExistence type="inferred from homology"/>
<evidence type="ECO:0000256" key="3">
    <source>
        <dbReference type="SAM" id="MobiDB-lite"/>
    </source>
</evidence>
<evidence type="ECO:0000313" key="4">
    <source>
        <dbReference type="EMBL" id="EMI56535.1"/>
    </source>
</evidence>
<dbReference type="InterPro" id="IPR043519">
    <property type="entry name" value="NT_sf"/>
</dbReference>
<feature type="compositionally biased region" description="Polar residues" evidence="3">
    <location>
        <begin position="9"/>
        <end position="18"/>
    </location>
</feature>
<dbReference type="GO" id="GO:0042256">
    <property type="term" value="P:cytosolic ribosome assembly"/>
    <property type="evidence" value="ECO:0007669"/>
    <property type="project" value="UniProtKB-UniRule"/>
</dbReference>
<dbReference type="PATRIC" id="fig|1263870.3.peg.2141"/>
<protein>
    <recommendedName>
        <fullName evidence="2">Ribosomal silencing factor RsfS</fullName>
    </recommendedName>
</protein>
<dbReference type="SUPFAM" id="SSF81301">
    <property type="entry name" value="Nucleotidyltransferase"/>
    <property type="match status" value="1"/>
</dbReference>
<dbReference type="GO" id="GO:0005737">
    <property type="term" value="C:cytoplasm"/>
    <property type="evidence" value="ECO:0007669"/>
    <property type="project" value="UniProtKB-SubCell"/>
</dbReference>
<dbReference type="GO" id="GO:0017148">
    <property type="term" value="P:negative regulation of translation"/>
    <property type="evidence" value="ECO:0007669"/>
    <property type="project" value="UniProtKB-UniRule"/>
</dbReference>
<keyword evidence="2" id="KW-0678">Repressor</keyword>
<gene>
    <name evidence="2" type="primary">rsfS</name>
    <name evidence="4" type="ORF">RSSM_02008</name>
</gene>
<dbReference type="Pfam" id="PF02410">
    <property type="entry name" value="RsfS"/>
    <property type="match status" value="1"/>
</dbReference>
<dbReference type="EMBL" id="ANOH01000141">
    <property type="protein sequence ID" value="EMI56535.1"/>
    <property type="molecule type" value="Genomic_DNA"/>
</dbReference>
<dbReference type="HAMAP" id="MF_01477">
    <property type="entry name" value="Iojap_RsfS"/>
    <property type="match status" value="1"/>
</dbReference>
<dbReference type="GO" id="GO:0043023">
    <property type="term" value="F:ribosomal large subunit binding"/>
    <property type="evidence" value="ECO:0007669"/>
    <property type="project" value="TreeGrafter"/>
</dbReference>
<dbReference type="PANTHER" id="PTHR21043:SF0">
    <property type="entry name" value="MITOCHONDRIAL ASSEMBLY OF RIBOSOMAL LARGE SUBUNIT PROTEIN 1"/>
    <property type="match status" value="1"/>
</dbReference>
<dbReference type="NCBIfam" id="TIGR00090">
    <property type="entry name" value="rsfS_iojap_ybeB"/>
    <property type="match status" value="1"/>
</dbReference>
<comment type="similarity">
    <text evidence="1 2">Belongs to the Iojap/RsfS family.</text>
</comment>
<comment type="subcellular location">
    <subcellularLocation>
        <location evidence="2">Cytoplasm</location>
    </subcellularLocation>
</comment>
<reference evidence="4 5" key="1">
    <citation type="journal article" date="2013" name="Mar. Genomics">
        <title>Expression of sulfatases in Rhodopirellula baltica and the diversity of sulfatases in the genus Rhodopirellula.</title>
        <authorList>
            <person name="Wegner C.E."/>
            <person name="Richter-Heitmann T."/>
            <person name="Klindworth A."/>
            <person name="Klockow C."/>
            <person name="Richter M."/>
            <person name="Achstetter T."/>
            <person name="Glockner F.O."/>
            <person name="Harder J."/>
        </authorList>
    </citation>
    <scope>NUCLEOTIDE SEQUENCE [LARGE SCALE GENOMIC DNA]</scope>
    <source>
        <strain evidence="4 5">SM41</strain>
    </source>
</reference>
<comment type="subunit">
    <text evidence="2">Interacts with ribosomal protein uL14 (rplN).</text>
</comment>
<evidence type="ECO:0000313" key="5">
    <source>
        <dbReference type="Proteomes" id="UP000011885"/>
    </source>
</evidence>
<dbReference type="InterPro" id="IPR004394">
    <property type="entry name" value="Iojap/RsfS/C7orf30"/>
</dbReference>
<comment type="function">
    <text evidence="2">Functions as a ribosomal silencing factor. Interacts with ribosomal protein uL14 (rplN), blocking formation of intersubunit bridge B8. Prevents association of the 30S and 50S ribosomal subunits and the formation of functional ribosomes, thus repressing translation.</text>
</comment>
<evidence type="ECO:0000256" key="2">
    <source>
        <dbReference type="HAMAP-Rule" id="MF_01477"/>
    </source>
</evidence>
<dbReference type="PANTHER" id="PTHR21043">
    <property type="entry name" value="IOJAP SUPERFAMILY ORTHOLOG"/>
    <property type="match status" value="1"/>
</dbReference>
<dbReference type="Gene3D" id="3.30.460.10">
    <property type="entry name" value="Beta Polymerase, domain 2"/>
    <property type="match status" value="1"/>
</dbReference>
<organism evidence="4 5">
    <name type="scientific">Rhodopirellula sallentina SM41</name>
    <dbReference type="NCBI Taxonomy" id="1263870"/>
    <lineage>
        <taxon>Bacteria</taxon>
        <taxon>Pseudomonadati</taxon>
        <taxon>Planctomycetota</taxon>
        <taxon>Planctomycetia</taxon>
        <taxon>Pirellulales</taxon>
        <taxon>Pirellulaceae</taxon>
        <taxon>Rhodopirellula</taxon>
    </lineage>
</organism>
<keyword evidence="2" id="KW-0963">Cytoplasm</keyword>
<feature type="region of interest" description="Disordered" evidence="3">
    <location>
        <begin position="1"/>
        <end position="60"/>
    </location>
</feature>
<keyword evidence="2" id="KW-0810">Translation regulation</keyword>